<reference evidence="6" key="1">
    <citation type="journal article" date="2019" name="Int. J. Syst. Evol. Microbiol.">
        <title>The Global Catalogue of Microorganisms (GCM) 10K type strain sequencing project: providing services to taxonomists for standard genome sequencing and annotation.</title>
        <authorList>
            <consortium name="The Broad Institute Genomics Platform"/>
            <consortium name="The Broad Institute Genome Sequencing Center for Infectious Disease"/>
            <person name="Wu L."/>
            <person name="Ma J."/>
        </authorList>
    </citation>
    <scope>NUCLEOTIDE SEQUENCE [LARGE SCALE GENOMIC DNA]</scope>
    <source>
        <strain evidence="6">CCM 8951</strain>
    </source>
</reference>
<evidence type="ECO:0000313" key="6">
    <source>
        <dbReference type="Proteomes" id="UP001597244"/>
    </source>
</evidence>
<dbReference type="SMART" id="SM00354">
    <property type="entry name" value="HTH_LACI"/>
    <property type="match status" value="1"/>
</dbReference>
<dbReference type="GO" id="GO:0003677">
    <property type="term" value="F:DNA binding"/>
    <property type="evidence" value="ECO:0007669"/>
    <property type="project" value="UniProtKB-KW"/>
</dbReference>
<dbReference type="PROSITE" id="PS50932">
    <property type="entry name" value="HTH_LACI_2"/>
    <property type="match status" value="1"/>
</dbReference>
<dbReference type="Pfam" id="PF00356">
    <property type="entry name" value="LacI"/>
    <property type="match status" value="1"/>
</dbReference>
<protein>
    <submittedName>
        <fullName evidence="5">LacI family DNA-binding transcriptional regulator</fullName>
    </submittedName>
</protein>
<dbReference type="CDD" id="cd19975">
    <property type="entry name" value="PBP1_CcpA-like"/>
    <property type="match status" value="1"/>
</dbReference>
<dbReference type="InterPro" id="IPR000843">
    <property type="entry name" value="HTH_LacI"/>
</dbReference>
<proteinExistence type="predicted"/>
<keyword evidence="2 5" id="KW-0238">DNA-binding</keyword>
<dbReference type="SUPFAM" id="SSF47413">
    <property type="entry name" value="lambda repressor-like DNA-binding domains"/>
    <property type="match status" value="1"/>
</dbReference>
<name>A0ABW4DNQ4_9LACO</name>
<dbReference type="InterPro" id="IPR010982">
    <property type="entry name" value="Lambda_DNA-bd_dom_sf"/>
</dbReference>
<dbReference type="PROSITE" id="PS00356">
    <property type="entry name" value="HTH_LACI_1"/>
    <property type="match status" value="1"/>
</dbReference>
<keyword evidence="6" id="KW-1185">Reference proteome</keyword>
<dbReference type="Proteomes" id="UP001597244">
    <property type="component" value="Unassembled WGS sequence"/>
</dbReference>
<dbReference type="PANTHER" id="PTHR30146">
    <property type="entry name" value="LACI-RELATED TRANSCRIPTIONAL REPRESSOR"/>
    <property type="match status" value="1"/>
</dbReference>
<dbReference type="CDD" id="cd01392">
    <property type="entry name" value="HTH_LacI"/>
    <property type="match status" value="1"/>
</dbReference>
<dbReference type="PANTHER" id="PTHR30146:SF109">
    <property type="entry name" value="HTH-TYPE TRANSCRIPTIONAL REGULATOR GALS"/>
    <property type="match status" value="1"/>
</dbReference>
<dbReference type="Gene3D" id="3.40.50.2300">
    <property type="match status" value="2"/>
</dbReference>
<evidence type="ECO:0000259" key="4">
    <source>
        <dbReference type="PROSITE" id="PS50932"/>
    </source>
</evidence>
<keyword evidence="3" id="KW-0804">Transcription</keyword>
<comment type="caution">
    <text evidence="5">The sequence shown here is derived from an EMBL/GenBank/DDBJ whole genome shotgun (WGS) entry which is preliminary data.</text>
</comment>
<dbReference type="RefSeq" id="WP_125578373.1">
    <property type="nucleotide sequence ID" value="NZ_JBHTOF010000009.1"/>
</dbReference>
<feature type="domain" description="HTH lacI-type" evidence="4">
    <location>
        <begin position="2"/>
        <end position="56"/>
    </location>
</feature>
<dbReference type="Pfam" id="PF00532">
    <property type="entry name" value="Peripla_BP_1"/>
    <property type="match status" value="1"/>
</dbReference>
<dbReference type="Gene3D" id="1.10.260.40">
    <property type="entry name" value="lambda repressor-like DNA-binding domains"/>
    <property type="match status" value="1"/>
</dbReference>
<dbReference type="PRINTS" id="PR00036">
    <property type="entry name" value="HTHLACI"/>
</dbReference>
<sequence>MPTIKDVATMTGVSIATVSRVLNNQGGYSEETREKIESAAREINYYRNKMAASLKKSSARIIGLIMPNAPTLFYGDIVEGIETVASRNNYSVIITHAGEDGTNLMDCVSLMAERRVEGLIIASISLDEAVENQIQNLAFPVVLVSTKSNSGIPYIKVDDQTAAYDATTYLIKHGHRAVAIAGPNMQDTIAGLPRVAGYRQAMLDHNLPVESEWIHSGTFSFESGIEAMHAFFRLVHRPDAVFAVSDDTALGIMNTAGDLGLRVPDDIAVIGYDNTRVAEMANPALTVVSQPFFQMGAKAVQKLTTAIDSGQVIESEILKHRIFERRSV</sequence>
<evidence type="ECO:0000256" key="1">
    <source>
        <dbReference type="ARBA" id="ARBA00023015"/>
    </source>
</evidence>
<evidence type="ECO:0000256" key="2">
    <source>
        <dbReference type="ARBA" id="ARBA00023125"/>
    </source>
</evidence>
<accession>A0ABW4DNQ4</accession>
<keyword evidence="1" id="KW-0805">Transcription regulation</keyword>
<dbReference type="InterPro" id="IPR028082">
    <property type="entry name" value="Peripla_BP_I"/>
</dbReference>
<evidence type="ECO:0000256" key="3">
    <source>
        <dbReference type="ARBA" id="ARBA00023163"/>
    </source>
</evidence>
<dbReference type="EMBL" id="JBHTOF010000009">
    <property type="protein sequence ID" value="MFD1464545.1"/>
    <property type="molecule type" value="Genomic_DNA"/>
</dbReference>
<organism evidence="5 6">
    <name type="scientific">Lapidilactobacillus mulanensis</name>
    <dbReference type="NCBI Taxonomy" id="2485999"/>
    <lineage>
        <taxon>Bacteria</taxon>
        <taxon>Bacillati</taxon>
        <taxon>Bacillota</taxon>
        <taxon>Bacilli</taxon>
        <taxon>Lactobacillales</taxon>
        <taxon>Lactobacillaceae</taxon>
        <taxon>Lapidilactobacillus</taxon>
    </lineage>
</organism>
<dbReference type="InterPro" id="IPR001761">
    <property type="entry name" value="Peripla_BP/Lac1_sug-bd_dom"/>
</dbReference>
<gene>
    <name evidence="5" type="ORF">ACFQ4L_00350</name>
</gene>
<evidence type="ECO:0000313" key="5">
    <source>
        <dbReference type="EMBL" id="MFD1464545.1"/>
    </source>
</evidence>
<dbReference type="SUPFAM" id="SSF53822">
    <property type="entry name" value="Periplasmic binding protein-like I"/>
    <property type="match status" value="1"/>
</dbReference>